<dbReference type="InterPro" id="IPR018644">
    <property type="entry name" value="DUF2071"/>
</dbReference>
<dbReference type="InterPro" id="IPR023375">
    <property type="entry name" value="ADC_dom_sf"/>
</dbReference>
<dbReference type="Proteomes" id="UP001057580">
    <property type="component" value="Chromosome"/>
</dbReference>
<dbReference type="AlphaFoldDB" id="A0A9E7R4Z1"/>
<reference evidence="1" key="1">
    <citation type="submission" date="2022-09" db="EMBL/GenBank/DDBJ databases">
        <title>Diverse halophilic archaea isolated from saline environments.</title>
        <authorList>
            <person name="Cui H.-L."/>
        </authorList>
    </citation>
    <scope>NUCLEOTIDE SEQUENCE</scope>
    <source>
        <strain evidence="1">ZS-35-S2</strain>
    </source>
</reference>
<protein>
    <submittedName>
        <fullName evidence="1">DUF2071 domain-containing protein</fullName>
    </submittedName>
</protein>
<dbReference type="GeneID" id="74942014"/>
<accession>A0A9E7R4Z1</accession>
<evidence type="ECO:0000313" key="2">
    <source>
        <dbReference type="Proteomes" id="UP001057580"/>
    </source>
</evidence>
<dbReference type="SUPFAM" id="SSF160104">
    <property type="entry name" value="Acetoacetate decarboxylase-like"/>
    <property type="match status" value="1"/>
</dbReference>
<organism evidence="1 2">
    <name type="scientific">Salinirubellus salinus</name>
    <dbReference type="NCBI Taxonomy" id="1364945"/>
    <lineage>
        <taxon>Archaea</taxon>
        <taxon>Methanobacteriati</taxon>
        <taxon>Methanobacteriota</taxon>
        <taxon>Stenosarchaea group</taxon>
        <taxon>Halobacteria</taxon>
        <taxon>Halobacteriales</taxon>
        <taxon>Natronomonadaceae</taxon>
        <taxon>Salinirubellus</taxon>
    </lineage>
</organism>
<dbReference type="RefSeq" id="WP_260595000.1">
    <property type="nucleotide sequence ID" value="NZ_CP104003.1"/>
</dbReference>
<gene>
    <name evidence="1" type="ORF">N0B31_06290</name>
</gene>
<dbReference type="KEGG" id="ssai:N0B31_06290"/>
<sequence>MASTDAVGERRSGPTPLLEMTWEDLLFAHWSVDPAVVARRLPAGYEVDTFDDEAYLGVVPFVMRNVRPAFLPSLPGPFDRTFGELNLRTYVRGPDGTPGVYFFNLDADDLLSVGVARSLFRLPYYRAEMDVDPSGGSVTFRSERTHRNVPACRFEATYGPDGDPFTPEEATLPHFLTERYRFYTVDDGGRTYYGDIGHEPWTLVPATADIRRNDLFTANGFERPDGDPSLLYARRIDVTAGRVHRV</sequence>
<proteinExistence type="predicted"/>
<dbReference type="Gene3D" id="2.40.400.10">
    <property type="entry name" value="Acetoacetate decarboxylase-like"/>
    <property type="match status" value="1"/>
</dbReference>
<keyword evidence="2" id="KW-1185">Reference proteome</keyword>
<dbReference type="PANTHER" id="PTHR39186">
    <property type="entry name" value="DUF2071 FAMILY PROTEIN"/>
    <property type="match status" value="1"/>
</dbReference>
<evidence type="ECO:0000313" key="1">
    <source>
        <dbReference type="EMBL" id="UWM55889.1"/>
    </source>
</evidence>
<dbReference type="PANTHER" id="PTHR39186:SF1">
    <property type="entry name" value="DUF2071 DOMAIN-CONTAINING PROTEIN"/>
    <property type="match status" value="1"/>
</dbReference>
<dbReference type="Pfam" id="PF09844">
    <property type="entry name" value="DUF2071"/>
    <property type="match status" value="1"/>
</dbReference>
<dbReference type="EMBL" id="CP104003">
    <property type="protein sequence ID" value="UWM55889.1"/>
    <property type="molecule type" value="Genomic_DNA"/>
</dbReference>
<name>A0A9E7R4Z1_9EURY</name>